<name>A0A7X0H5J4_9BACT</name>
<feature type="transmembrane region" description="Helical" evidence="1">
    <location>
        <begin position="6"/>
        <end position="23"/>
    </location>
</feature>
<reference evidence="2 3" key="1">
    <citation type="submission" date="2020-08" db="EMBL/GenBank/DDBJ databases">
        <title>Genomic Encyclopedia of Type Strains, Phase IV (KMG-IV): sequencing the most valuable type-strain genomes for metagenomic binning, comparative biology and taxonomic classification.</title>
        <authorList>
            <person name="Goeker M."/>
        </authorList>
    </citation>
    <scope>NUCLEOTIDE SEQUENCE [LARGE SCALE GENOMIC DNA]</scope>
    <source>
        <strain evidence="2 3">DSM 103725</strain>
    </source>
</reference>
<organism evidence="2 3">
    <name type="scientific">Algisphaera agarilytica</name>
    <dbReference type="NCBI Taxonomy" id="1385975"/>
    <lineage>
        <taxon>Bacteria</taxon>
        <taxon>Pseudomonadati</taxon>
        <taxon>Planctomycetota</taxon>
        <taxon>Phycisphaerae</taxon>
        <taxon>Phycisphaerales</taxon>
        <taxon>Phycisphaeraceae</taxon>
        <taxon>Algisphaera</taxon>
    </lineage>
</organism>
<comment type="caution">
    <text evidence="2">The sequence shown here is derived from an EMBL/GenBank/DDBJ whole genome shotgun (WGS) entry which is preliminary data.</text>
</comment>
<protein>
    <submittedName>
        <fullName evidence="2">Uncharacterized protein</fullName>
    </submittedName>
</protein>
<keyword evidence="1" id="KW-0812">Transmembrane</keyword>
<dbReference type="RefSeq" id="WP_184677034.1">
    <property type="nucleotide sequence ID" value="NZ_JACHGY010000001.1"/>
</dbReference>
<keyword evidence="1" id="KW-0472">Membrane</keyword>
<evidence type="ECO:0000313" key="2">
    <source>
        <dbReference type="EMBL" id="MBB6429457.1"/>
    </source>
</evidence>
<gene>
    <name evidence="2" type="ORF">HNQ40_001263</name>
</gene>
<sequence>MMEAVLVLPLILFVLSLVIYFGFAMERMQRGMMIDRYEAWRGSAKAPGPATGLTASASTEQLRDTFFPGDNPSLRFEPSDYFPIEPSDDLQIAASGRSTGAGELANQFFQEYPRGRSMRFFVSSPDGPAMWERLFPGSIRHRHTVMDTDWRFMNFVIEDEEWYDDRSGEYRPIRDSSRNTSGGSFVTIPSQSPSTAVREIFYSDYDRRLDPLSNGNPLAERLQDFYLTYPQYWGPLIEPVLIRDEPW</sequence>
<proteinExistence type="predicted"/>
<keyword evidence="3" id="KW-1185">Reference proteome</keyword>
<dbReference type="Proteomes" id="UP000541810">
    <property type="component" value="Unassembled WGS sequence"/>
</dbReference>
<dbReference type="EMBL" id="JACHGY010000001">
    <property type="protein sequence ID" value="MBB6429457.1"/>
    <property type="molecule type" value="Genomic_DNA"/>
</dbReference>
<accession>A0A7X0H5J4</accession>
<evidence type="ECO:0000313" key="3">
    <source>
        <dbReference type="Proteomes" id="UP000541810"/>
    </source>
</evidence>
<keyword evidence="1" id="KW-1133">Transmembrane helix</keyword>
<evidence type="ECO:0000256" key="1">
    <source>
        <dbReference type="SAM" id="Phobius"/>
    </source>
</evidence>
<dbReference type="AlphaFoldDB" id="A0A7X0H5J4"/>